<accession>A0A1T4KLV3</accession>
<gene>
    <name evidence="4" type="ORF">SAMN02745116_00288</name>
</gene>
<dbReference type="PROSITE" id="PS51257">
    <property type="entry name" value="PROKAR_LIPOPROTEIN"/>
    <property type="match status" value="1"/>
</dbReference>
<dbReference type="SMART" id="SM00062">
    <property type="entry name" value="PBPb"/>
    <property type="match status" value="1"/>
</dbReference>
<evidence type="ECO:0000313" key="5">
    <source>
        <dbReference type="Proteomes" id="UP000190328"/>
    </source>
</evidence>
<evidence type="ECO:0000256" key="1">
    <source>
        <dbReference type="ARBA" id="ARBA00022729"/>
    </source>
</evidence>
<feature type="domain" description="Solute-binding protein family 3/N-terminal" evidence="3">
    <location>
        <begin position="40"/>
        <end position="267"/>
    </location>
</feature>
<dbReference type="Gene3D" id="3.40.190.10">
    <property type="entry name" value="Periplasmic binding protein-like II"/>
    <property type="match status" value="2"/>
</dbReference>
<keyword evidence="1 2" id="KW-0732">Signal</keyword>
<dbReference type="EMBL" id="FUXI01000003">
    <property type="protein sequence ID" value="SJZ43386.1"/>
    <property type="molecule type" value="Genomic_DNA"/>
</dbReference>
<evidence type="ECO:0000256" key="2">
    <source>
        <dbReference type="SAM" id="SignalP"/>
    </source>
</evidence>
<dbReference type="SUPFAM" id="SSF53850">
    <property type="entry name" value="Periplasmic binding protein-like II"/>
    <property type="match status" value="1"/>
</dbReference>
<dbReference type="Pfam" id="PF00497">
    <property type="entry name" value="SBP_bac_3"/>
    <property type="match status" value="1"/>
</dbReference>
<dbReference type="CDD" id="cd00996">
    <property type="entry name" value="PBP2_AatB_like"/>
    <property type="match status" value="1"/>
</dbReference>
<dbReference type="OrthoDB" id="9775197at2"/>
<dbReference type="InterPro" id="IPR001638">
    <property type="entry name" value="Solute-binding_3/MltF_N"/>
</dbReference>
<protein>
    <submittedName>
        <fullName evidence="4">Polar amino acid transport system substrate-binding protein</fullName>
    </submittedName>
</protein>
<keyword evidence="5" id="KW-1185">Reference proteome</keyword>
<sequence>MKKLRKMLSFLALLLVLSACQGVRVKEKGNSWARIEQNKRVIVGLDDTFVPMGFQEKDGKLTGFDVDLARAVFDLYDIKVDFQAIDWNMKENELNNQTIDLIWNGYTVNDERVKKVAFSKPYMKNMQVLVTMKSADITSFSAMKGKILGAQNGSSGLDVLNGQPKILKQYIQGEPVLYEGFNEALMDLRVGRIQGLLIDRVYADYYLSKDGDKEKYRILSGDFETEDFAVGARKQDRQLVNKINEALKELVQNGTFEKISIKWFGEDVATEEIR</sequence>
<dbReference type="PANTHER" id="PTHR35936:SF34">
    <property type="entry name" value="ABC TRANSPORTER EXTRACELLULAR-BINDING PROTEIN YCKB-RELATED"/>
    <property type="match status" value="1"/>
</dbReference>
<dbReference type="Proteomes" id="UP000190328">
    <property type="component" value="Unassembled WGS sequence"/>
</dbReference>
<evidence type="ECO:0000259" key="3">
    <source>
        <dbReference type="SMART" id="SM00062"/>
    </source>
</evidence>
<feature type="signal peptide" evidence="2">
    <location>
        <begin position="1"/>
        <end position="21"/>
    </location>
</feature>
<evidence type="ECO:0000313" key="4">
    <source>
        <dbReference type="EMBL" id="SJZ43386.1"/>
    </source>
</evidence>
<reference evidence="4 5" key="1">
    <citation type="submission" date="2017-02" db="EMBL/GenBank/DDBJ databases">
        <authorList>
            <person name="Peterson S.W."/>
        </authorList>
    </citation>
    <scope>NUCLEOTIDE SEQUENCE [LARGE SCALE GENOMIC DNA]</scope>
    <source>
        <strain evidence="4 5">ATCC BAA-1030</strain>
    </source>
</reference>
<dbReference type="AlphaFoldDB" id="A0A1T4KLV3"/>
<feature type="chain" id="PRO_5038938036" evidence="2">
    <location>
        <begin position="22"/>
        <end position="274"/>
    </location>
</feature>
<name>A0A1T4KLV3_9ENTE</name>
<proteinExistence type="predicted"/>
<dbReference type="PANTHER" id="PTHR35936">
    <property type="entry name" value="MEMBRANE-BOUND LYTIC MUREIN TRANSGLYCOSYLASE F"/>
    <property type="match status" value="1"/>
</dbReference>
<organism evidence="4 5">
    <name type="scientific">Pilibacter termitis</name>
    <dbReference type="NCBI Taxonomy" id="263852"/>
    <lineage>
        <taxon>Bacteria</taxon>
        <taxon>Bacillati</taxon>
        <taxon>Bacillota</taxon>
        <taxon>Bacilli</taxon>
        <taxon>Lactobacillales</taxon>
        <taxon>Enterococcaceae</taxon>
        <taxon>Pilibacter</taxon>
    </lineage>
</organism>
<dbReference type="RefSeq" id="WP_078806255.1">
    <property type="nucleotide sequence ID" value="NZ_FUXI01000003.1"/>
</dbReference>
<dbReference type="STRING" id="263852.SAMN02745116_00288"/>